<dbReference type="Gene3D" id="3.30.1520.10">
    <property type="entry name" value="Phox-like domain"/>
    <property type="match status" value="1"/>
</dbReference>
<evidence type="ECO:0000259" key="2">
    <source>
        <dbReference type="PROSITE" id="PS50195"/>
    </source>
</evidence>
<reference evidence="3 4" key="1">
    <citation type="submission" date="2009-08" db="EMBL/GenBank/DDBJ databases">
        <title>The Genome Sequence of Spizellomyces punctatus strain DAOM BR117.</title>
        <authorList>
            <consortium name="The Broad Institute Genome Sequencing Platform"/>
            <person name="Russ C."/>
            <person name="Cuomo C."/>
            <person name="Shea T."/>
            <person name="Young S.K."/>
            <person name="Zeng Q."/>
            <person name="Koehrsen M."/>
            <person name="Haas B."/>
            <person name="Borodovsky M."/>
            <person name="Guigo R."/>
            <person name="Alvarado L."/>
            <person name="Berlin A."/>
            <person name="Bochicchio J."/>
            <person name="Borenstein D."/>
            <person name="Chapman S."/>
            <person name="Chen Z."/>
            <person name="Engels R."/>
            <person name="Freedman E."/>
            <person name="Gellesch M."/>
            <person name="Goldberg J."/>
            <person name="Griggs A."/>
            <person name="Gujja S."/>
            <person name="Heiman D."/>
            <person name="Hepburn T."/>
            <person name="Howarth C."/>
            <person name="Jen D."/>
            <person name="Larson L."/>
            <person name="Lewis B."/>
            <person name="Mehta T."/>
            <person name="Park D."/>
            <person name="Pearson M."/>
            <person name="Roberts A."/>
            <person name="Saif S."/>
            <person name="Shenoy N."/>
            <person name="Sisk P."/>
            <person name="Stolte C."/>
            <person name="Sykes S."/>
            <person name="Thomson T."/>
            <person name="Walk T."/>
            <person name="White J."/>
            <person name="Yandava C."/>
            <person name="Burger G."/>
            <person name="Gray M.W."/>
            <person name="Holland P.W.H."/>
            <person name="King N."/>
            <person name="Lang F.B.F."/>
            <person name="Roger A.J."/>
            <person name="Ruiz-Trillo I."/>
            <person name="Lander E."/>
            <person name="Nusbaum C."/>
        </authorList>
    </citation>
    <scope>NUCLEOTIDE SEQUENCE [LARGE SCALE GENOMIC DNA]</scope>
    <source>
        <strain evidence="3 4">DAOM BR117</strain>
    </source>
</reference>
<dbReference type="EMBL" id="KQ257456">
    <property type="protein sequence ID" value="KND00146.1"/>
    <property type="molecule type" value="Genomic_DNA"/>
</dbReference>
<dbReference type="Proteomes" id="UP000053201">
    <property type="component" value="Unassembled WGS sequence"/>
</dbReference>
<dbReference type="GO" id="GO:0035091">
    <property type="term" value="F:phosphatidylinositol binding"/>
    <property type="evidence" value="ECO:0007669"/>
    <property type="project" value="InterPro"/>
</dbReference>
<dbReference type="PROSITE" id="PS50195">
    <property type="entry name" value="PX"/>
    <property type="match status" value="1"/>
</dbReference>
<dbReference type="CDD" id="cd06093">
    <property type="entry name" value="PX_domain"/>
    <property type="match status" value="1"/>
</dbReference>
<evidence type="ECO:0000313" key="3">
    <source>
        <dbReference type="EMBL" id="KND00146.1"/>
    </source>
</evidence>
<feature type="compositionally biased region" description="Low complexity" evidence="1">
    <location>
        <begin position="159"/>
        <end position="178"/>
    </location>
</feature>
<proteinExistence type="predicted"/>
<dbReference type="VEuPathDB" id="FungiDB:SPPG_04487"/>
<protein>
    <recommendedName>
        <fullName evidence="2">PX domain-containing protein</fullName>
    </recommendedName>
</protein>
<evidence type="ECO:0000256" key="1">
    <source>
        <dbReference type="SAM" id="MobiDB-lite"/>
    </source>
</evidence>
<evidence type="ECO:0000313" key="4">
    <source>
        <dbReference type="Proteomes" id="UP000053201"/>
    </source>
</evidence>
<dbReference type="InParanoid" id="A0A0L0HFA9"/>
<dbReference type="InterPro" id="IPR001683">
    <property type="entry name" value="PX_dom"/>
</dbReference>
<dbReference type="GeneID" id="27687932"/>
<dbReference type="AlphaFoldDB" id="A0A0L0HFA9"/>
<accession>A0A0L0HFA9</accession>
<feature type="compositionally biased region" description="Low complexity" evidence="1">
    <location>
        <begin position="370"/>
        <end position="380"/>
    </location>
</feature>
<dbReference type="SUPFAM" id="SSF64268">
    <property type="entry name" value="PX domain"/>
    <property type="match status" value="1"/>
</dbReference>
<feature type="region of interest" description="Disordered" evidence="1">
    <location>
        <begin position="153"/>
        <end position="208"/>
    </location>
</feature>
<sequence length="441" mass="48618">MAATATSIFKIRAISDFLAPKDAGEDCLLSFRKSQAFYVLSTDTVRGLYFVSTQYATPFSRTAVSGLVPVSHFEVVDLLSKDPAPPKQQSQPSQQQHVAAAVAGTTVPANAAEKTVAGRQLRAFLQANTRRYSEGALLAPPPLHPDDAELQRRAGTVPRNAYRSRTTTTNTATRSSQHQQHKQHHQKTSTTKPTCPPPPQKQAPNVSRDRFIYAEIISTIRQAPYSSTHVALQPPHQNLSYSVRVVRQYSSHIITRSFDDFVVLHNSLVQFFGAYNNLKHLIPTLPARITLSSAASQSRKSVDERIHAQQLAMEEYLSSLCDHLPPSMLESGIVAKFFTPRTAEEAAAIESVVRRDSGFSAEGNGKNPHQQQKQQQQQQQVPPPVPAKDKPVSTVENLSTHLHSTLSISQQNRCSRGAGSAESDFDAEDFLDSYVVRSPVY</sequence>
<feature type="compositionally biased region" description="Low complexity" evidence="1">
    <location>
        <begin position="87"/>
        <end position="101"/>
    </location>
</feature>
<keyword evidence="4" id="KW-1185">Reference proteome</keyword>
<feature type="region of interest" description="Disordered" evidence="1">
    <location>
        <begin position="81"/>
        <end position="101"/>
    </location>
</feature>
<feature type="region of interest" description="Disordered" evidence="1">
    <location>
        <begin position="357"/>
        <end position="423"/>
    </location>
</feature>
<gene>
    <name evidence="3" type="ORF">SPPG_04487</name>
</gene>
<feature type="compositionally biased region" description="Low complexity" evidence="1">
    <location>
        <begin position="398"/>
        <end position="407"/>
    </location>
</feature>
<feature type="domain" description="PX" evidence="2">
    <location>
        <begin position="219"/>
        <end position="345"/>
    </location>
</feature>
<dbReference type="RefSeq" id="XP_016608185.1">
    <property type="nucleotide sequence ID" value="XM_016752721.1"/>
</dbReference>
<name>A0A0L0HFA9_SPIPD</name>
<dbReference type="InterPro" id="IPR036871">
    <property type="entry name" value="PX_dom_sf"/>
</dbReference>
<organism evidence="3 4">
    <name type="scientific">Spizellomyces punctatus (strain DAOM BR117)</name>
    <dbReference type="NCBI Taxonomy" id="645134"/>
    <lineage>
        <taxon>Eukaryota</taxon>
        <taxon>Fungi</taxon>
        <taxon>Fungi incertae sedis</taxon>
        <taxon>Chytridiomycota</taxon>
        <taxon>Chytridiomycota incertae sedis</taxon>
        <taxon>Chytridiomycetes</taxon>
        <taxon>Spizellomycetales</taxon>
        <taxon>Spizellomycetaceae</taxon>
        <taxon>Spizellomyces</taxon>
    </lineage>
</organism>
<dbReference type="OrthoDB" id="2147938at2759"/>
<dbReference type="Pfam" id="PF00787">
    <property type="entry name" value="PX"/>
    <property type="match status" value="1"/>
</dbReference>